<dbReference type="Proteomes" id="UP000694892">
    <property type="component" value="Chromosome 9_10L"/>
</dbReference>
<dbReference type="AlphaFoldDB" id="A0A974BZB3"/>
<proteinExistence type="predicted"/>
<organism evidence="1 2">
    <name type="scientific">Xenopus laevis</name>
    <name type="common">African clawed frog</name>
    <dbReference type="NCBI Taxonomy" id="8355"/>
    <lineage>
        <taxon>Eukaryota</taxon>
        <taxon>Metazoa</taxon>
        <taxon>Chordata</taxon>
        <taxon>Craniata</taxon>
        <taxon>Vertebrata</taxon>
        <taxon>Euteleostomi</taxon>
        <taxon>Amphibia</taxon>
        <taxon>Batrachia</taxon>
        <taxon>Anura</taxon>
        <taxon>Pipoidea</taxon>
        <taxon>Pipidae</taxon>
        <taxon>Xenopodinae</taxon>
        <taxon>Xenopus</taxon>
        <taxon>Xenopus</taxon>
    </lineage>
</organism>
<name>A0A974BZB3_XENLA</name>
<accession>A0A974BZB3</accession>
<reference evidence="2" key="1">
    <citation type="journal article" date="2016" name="Nature">
        <title>Genome evolution in the allotetraploid frog Xenopus laevis.</title>
        <authorList>
            <person name="Session A.M."/>
            <person name="Uno Y."/>
            <person name="Kwon T."/>
            <person name="Chapman J.A."/>
            <person name="Toyoda A."/>
            <person name="Takahashi S."/>
            <person name="Fukui A."/>
            <person name="Hikosaka A."/>
            <person name="Suzuki A."/>
            <person name="Kondo M."/>
            <person name="van Heeringen S.J."/>
            <person name="Quigley I."/>
            <person name="Heinz S."/>
            <person name="Ogino H."/>
            <person name="Ochi H."/>
            <person name="Hellsten U."/>
            <person name="Lyons J.B."/>
            <person name="Simakov O."/>
            <person name="Putnam N."/>
            <person name="Stites J."/>
            <person name="Kuroki Y."/>
            <person name="Tanaka T."/>
            <person name="Michiue T."/>
            <person name="Watanabe M."/>
            <person name="Bogdanovic O."/>
            <person name="Lister R."/>
            <person name="Georgiou G."/>
            <person name="Paranjpe S.S."/>
            <person name="van Kruijsbergen I."/>
            <person name="Shu S."/>
            <person name="Carlson J."/>
            <person name="Kinoshita T."/>
            <person name="Ohta Y."/>
            <person name="Mawaribuchi S."/>
            <person name="Jenkins J."/>
            <person name="Grimwood J."/>
            <person name="Schmutz J."/>
            <person name="Mitros T."/>
            <person name="Mozaffari S.V."/>
            <person name="Suzuki Y."/>
            <person name="Haramoto Y."/>
            <person name="Yamamoto T.S."/>
            <person name="Takagi C."/>
            <person name="Heald R."/>
            <person name="Miller K."/>
            <person name="Haudenschild C."/>
            <person name="Kitzman J."/>
            <person name="Nakayama T."/>
            <person name="Izutsu Y."/>
            <person name="Robert J."/>
            <person name="Fortriede J."/>
            <person name="Burns K."/>
            <person name="Lotay V."/>
            <person name="Karimi K."/>
            <person name="Yasuoka Y."/>
            <person name="Dichmann D.S."/>
            <person name="Flajnik M.F."/>
            <person name="Houston D.W."/>
            <person name="Shendure J."/>
            <person name="DuPasquier L."/>
            <person name="Vize P.D."/>
            <person name="Zorn A.M."/>
            <person name="Ito M."/>
            <person name="Marcotte E.M."/>
            <person name="Wallingford J.B."/>
            <person name="Ito Y."/>
            <person name="Asashima M."/>
            <person name="Ueno N."/>
            <person name="Matsuda Y."/>
            <person name="Veenstra G.J."/>
            <person name="Fujiyama A."/>
            <person name="Harland R.M."/>
            <person name="Taira M."/>
            <person name="Rokhsar D.S."/>
        </authorList>
    </citation>
    <scope>NUCLEOTIDE SEQUENCE [LARGE SCALE GENOMIC DNA]</scope>
    <source>
        <strain evidence="2">J</strain>
    </source>
</reference>
<sequence>MPFGEGADKCYAALRRANKSSAAWWGHTTAMPVCGGGRQEVCHLTSARQFGAGADQRYAVWQGAHNSYATRLMADKIHAALRVADKSHATLQMADKINAVCRWQTTAKLFGRGQTFAW</sequence>
<protein>
    <submittedName>
        <fullName evidence="1">Uncharacterized protein</fullName>
    </submittedName>
</protein>
<evidence type="ECO:0000313" key="1">
    <source>
        <dbReference type="EMBL" id="OCT63655.1"/>
    </source>
</evidence>
<dbReference type="EMBL" id="CM004482">
    <property type="protein sequence ID" value="OCT63655.1"/>
    <property type="molecule type" value="Genomic_DNA"/>
</dbReference>
<gene>
    <name evidence="1" type="ORF">XELAEV_18044754mg</name>
</gene>
<evidence type="ECO:0000313" key="2">
    <source>
        <dbReference type="Proteomes" id="UP000694892"/>
    </source>
</evidence>